<dbReference type="AlphaFoldDB" id="A0A7V8FPC4"/>
<dbReference type="Gene3D" id="1.10.3720.10">
    <property type="entry name" value="MetI-like"/>
    <property type="match status" value="1"/>
</dbReference>
<feature type="transmembrane region" description="Helical" evidence="7">
    <location>
        <begin position="84"/>
        <end position="110"/>
    </location>
</feature>
<dbReference type="GO" id="GO:0005886">
    <property type="term" value="C:plasma membrane"/>
    <property type="evidence" value="ECO:0007669"/>
    <property type="project" value="UniProtKB-SubCell"/>
</dbReference>
<dbReference type="Pfam" id="PF00528">
    <property type="entry name" value="BPD_transp_1"/>
    <property type="match status" value="1"/>
</dbReference>
<evidence type="ECO:0000256" key="6">
    <source>
        <dbReference type="ARBA" id="ARBA00023136"/>
    </source>
</evidence>
<comment type="caution">
    <text evidence="9">The sequence shown here is derived from an EMBL/GenBank/DDBJ whole genome shotgun (WGS) entry which is preliminary data.</text>
</comment>
<evidence type="ECO:0000256" key="7">
    <source>
        <dbReference type="RuleBase" id="RU363032"/>
    </source>
</evidence>
<dbReference type="EMBL" id="WNDQ01000019">
    <property type="protein sequence ID" value="KAF1021620.1"/>
    <property type="molecule type" value="Genomic_DNA"/>
</dbReference>
<dbReference type="InterPro" id="IPR000515">
    <property type="entry name" value="MetI-like"/>
</dbReference>
<accession>A0A7V8FPC4</accession>
<evidence type="ECO:0000256" key="1">
    <source>
        <dbReference type="ARBA" id="ARBA00004651"/>
    </source>
</evidence>
<keyword evidence="5 7" id="KW-1133">Transmembrane helix</keyword>
<evidence type="ECO:0000313" key="9">
    <source>
        <dbReference type="EMBL" id="KAF1021620.1"/>
    </source>
</evidence>
<keyword evidence="2 7" id="KW-0813">Transport</keyword>
<evidence type="ECO:0000259" key="8">
    <source>
        <dbReference type="PROSITE" id="PS50928"/>
    </source>
</evidence>
<evidence type="ECO:0000256" key="2">
    <source>
        <dbReference type="ARBA" id="ARBA00022448"/>
    </source>
</evidence>
<evidence type="ECO:0000313" key="10">
    <source>
        <dbReference type="Proteomes" id="UP000461670"/>
    </source>
</evidence>
<protein>
    <submittedName>
        <fullName evidence="9">Dipeptide transport system permease protein DppB</fullName>
    </submittedName>
</protein>
<keyword evidence="4 7" id="KW-0812">Transmembrane</keyword>
<feature type="domain" description="ABC transmembrane type-1" evidence="8">
    <location>
        <begin position="48"/>
        <end position="264"/>
    </location>
</feature>
<dbReference type="Proteomes" id="UP000461670">
    <property type="component" value="Unassembled WGS sequence"/>
</dbReference>
<keyword evidence="3" id="KW-1003">Cell membrane</keyword>
<dbReference type="CDD" id="cd06261">
    <property type="entry name" value="TM_PBP2"/>
    <property type="match status" value="1"/>
</dbReference>
<evidence type="ECO:0000256" key="5">
    <source>
        <dbReference type="ARBA" id="ARBA00022989"/>
    </source>
</evidence>
<gene>
    <name evidence="9" type="primary">dppB_7</name>
    <name evidence="9" type="ORF">GAK30_01680</name>
</gene>
<dbReference type="PROSITE" id="PS50928">
    <property type="entry name" value="ABC_TM1"/>
    <property type="match status" value="1"/>
</dbReference>
<keyword evidence="6 7" id="KW-0472">Membrane</keyword>
<dbReference type="InterPro" id="IPR035906">
    <property type="entry name" value="MetI-like_sf"/>
</dbReference>
<feature type="transmembrane region" description="Helical" evidence="7">
    <location>
        <begin position="241"/>
        <end position="267"/>
    </location>
</feature>
<name>A0A7V8FPC4_9BURK</name>
<dbReference type="GO" id="GO:0055085">
    <property type="term" value="P:transmembrane transport"/>
    <property type="evidence" value="ECO:0007669"/>
    <property type="project" value="InterPro"/>
</dbReference>
<dbReference type="SUPFAM" id="SSF161098">
    <property type="entry name" value="MetI-like"/>
    <property type="match status" value="1"/>
</dbReference>
<evidence type="ECO:0000256" key="4">
    <source>
        <dbReference type="ARBA" id="ARBA00022692"/>
    </source>
</evidence>
<organism evidence="9 10">
    <name type="scientific">Paracidovorax wautersii</name>
    <dbReference type="NCBI Taxonomy" id="1177982"/>
    <lineage>
        <taxon>Bacteria</taxon>
        <taxon>Pseudomonadati</taxon>
        <taxon>Pseudomonadota</taxon>
        <taxon>Betaproteobacteria</taxon>
        <taxon>Burkholderiales</taxon>
        <taxon>Comamonadaceae</taxon>
        <taxon>Paracidovorax</taxon>
    </lineage>
</organism>
<reference evidence="10" key="1">
    <citation type="journal article" date="2020" name="MBio">
        <title>Horizontal gene transfer to a defensive symbiont with a reduced genome amongst a multipartite beetle microbiome.</title>
        <authorList>
            <person name="Waterworth S.C."/>
            <person name="Florez L.V."/>
            <person name="Rees E.R."/>
            <person name="Hertweck C."/>
            <person name="Kaltenpoth M."/>
            <person name="Kwan J.C."/>
        </authorList>
    </citation>
    <scope>NUCLEOTIDE SEQUENCE [LARGE SCALE GENOMIC DNA]</scope>
</reference>
<dbReference type="PANTHER" id="PTHR43163">
    <property type="entry name" value="DIPEPTIDE TRANSPORT SYSTEM PERMEASE PROTEIN DPPB-RELATED"/>
    <property type="match status" value="1"/>
</dbReference>
<proteinExistence type="inferred from homology"/>
<feature type="transmembrane region" description="Helical" evidence="7">
    <location>
        <begin position="52"/>
        <end position="72"/>
    </location>
</feature>
<feature type="transmembrane region" description="Helical" evidence="7">
    <location>
        <begin position="195"/>
        <end position="221"/>
    </location>
</feature>
<comment type="similarity">
    <text evidence="7">Belongs to the binding-protein-dependent transport system permease family.</text>
</comment>
<feature type="transmembrane region" description="Helical" evidence="7">
    <location>
        <begin position="137"/>
        <end position="157"/>
    </location>
</feature>
<comment type="subcellular location">
    <subcellularLocation>
        <location evidence="1 7">Cell membrane</location>
        <topology evidence="1 7">Multi-pass membrane protein</topology>
    </subcellularLocation>
</comment>
<evidence type="ECO:0000256" key="3">
    <source>
        <dbReference type="ARBA" id="ARBA00022475"/>
    </source>
</evidence>
<dbReference type="PANTHER" id="PTHR43163:SF9">
    <property type="entry name" value="ABC TRANSPORTER PERMEASE PROTEIN"/>
    <property type="match status" value="1"/>
</dbReference>
<sequence length="276" mass="30214">MEELRRQFNLDQPALAVFGQYLQNLVHLNLGFSYRHGMPVADLVLERVGPTLLLMLASIALALVVGVLLGVVSARYRGSWLDEAISTLSTLGFATPVFWAGLMLIVLFSVHLRWLPASGMQTIGGPPLSSVAGWTDLLRHLALPALTLSFFYLSVYVRITRSAMLEVYGLDFVRTARAKGLSELRVSIRHVLRNALLPVVTITGLQLGSLLGGSIVVETVFSWPGLGRLAFDAVFQRDINLLLGIFLFSSLLVVLMNLAIDVLYAFLDPRIAGGRP</sequence>